<name>A0ABU6YZJ0_9FABA</name>
<evidence type="ECO:0000313" key="1">
    <source>
        <dbReference type="EMBL" id="MED6215777.1"/>
    </source>
</evidence>
<accession>A0ABU6YZJ0</accession>
<keyword evidence="2" id="KW-1185">Reference proteome</keyword>
<sequence length="116" mass="12465">MEKEPSHMEGFSPKLALVTIGGGKELEEKLVVRAAMLNLESNTFIPETTMQIPGSTSWAISTRFVGGIIMTYGDNASLMLPPKVAPIQGVFLRIEIGPRDVSSGSAVISKRHIPGK</sequence>
<evidence type="ECO:0000313" key="2">
    <source>
        <dbReference type="Proteomes" id="UP001341840"/>
    </source>
</evidence>
<proteinExistence type="predicted"/>
<organism evidence="1 2">
    <name type="scientific">Stylosanthes scabra</name>
    <dbReference type="NCBI Taxonomy" id="79078"/>
    <lineage>
        <taxon>Eukaryota</taxon>
        <taxon>Viridiplantae</taxon>
        <taxon>Streptophyta</taxon>
        <taxon>Embryophyta</taxon>
        <taxon>Tracheophyta</taxon>
        <taxon>Spermatophyta</taxon>
        <taxon>Magnoliopsida</taxon>
        <taxon>eudicotyledons</taxon>
        <taxon>Gunneridae</taxon>
        <taxon>Pentapetalae</taxon>
        <taxon>rosids</taxon>
        <taxon>fabids</taxon>
        <taxon>Fabales</taxon>
        <taxon>Fabaceae</taxon>
        <taxon>Papilionoideae</taxon>
        <taxon>50 kb inversion clade</taxon>
        <taxon>dalbergioids sensu lato</taxon>
        <taxon>Dalbergieae</taxon>
        <taxon>Pterocarpus clade</taxon>
        <taxon>Stylosanthes</taxon>
    </lineage>
</organism>
<dbReference type="Proteomes" id="UP001341840">
    <property type="component" value="Unassembled WGS sequence"/>
</dbReference>
<dbReference type="PANTHER" id="PTHR43382:SF3">
    <property type="entry name" value="PROLINE--TRNA LIGASE, CHLOROPLASTIC_MITOCHONDRIAL"/>
    <property type="match status" value="1"/>
</dbReference>
<dbReference type="EMBL" id="JASCZI010271863">
    <property type="protein sequence ID" value="MED6215777.1"/>
    <property type="molecule type" value="Genomic_DNA"/>
</dbReference>
<protein>
    <submittedName>
        <fullName evidence="1">Uncharacterized protein</fullName>
    </submittedName>
</protein>
<reference evidence="1 2" key="1">
    <citation type="journal article" date="2023" name="Plants (Basel)">
        <title>Bridging the Gap: Combining Genomics and Transcriptomics Approaches to Understand Stylosanthes scabra, an Orphan Legume from the Brazilian Caatinga.</title>
        <authorList>
            <person name="Ferreira-Neto J.R.C."/>
            <person name="da Silva M.D."/>
            <person name="Binneck E."/>
            <person name="de Melo N.F."/>
            <person name="da Silva R.H."/>
            <person name="de Melo A.L.T.M."/>
            <person name="Pandolfi V."/>
            <person name="Bustamante F.O."/>
            <person name="Brasileiro-Vidal A.C."/>
            <person name="Benko-Iseppon A.M."/>
        </authorList>
    </citation>
    <scope>NUCLEOTIDE SEQUENCE [LARGE SCALE GENOMIC DNA]</scope>
    <source>
        <tissue evidence="1">Leaves</tissue>
    </source>
</reference>
<dbReference type="PANTHER" id="PTHR43382">
    <property type="entry name" value="PROLYL-TRNA SYNTHETASE"/>
    <property type="match status" value="1"/>
</dbReference>
<dbReference type="InterPro" id="IPR004499">
    <property type="entry name" value="Pro-tRNA-ligase_IIa_arc-type"/>
</dbReference>
<comment type="caution">
    <text evidence="1">The sequence shown here is derived from an EMBL/GenBank/DDBJ whole genome shotgun (WGS) entry which is preliminary data.</text>
</comment>
<gene>
    <name evidence="1" type="ORF">PIB30_001395</name>
</gene>